<organism evidence="2 3">
    <name type="scientific">Eucalyptus globulus</name>
    <name type="common">Tasmanian blue gum</name>
    <dbReference type="NCBI Taxonomy" id="34317"/>
    <lineage>
        <taxon>Eukaryota</taxon>
        <taxon>Viridiplantae</taxon>
        <taxon>Streptophyta</taxon>
        <taxon>Embryophyta</taxon>
        <taxon>Tracheophyta</taxon>
        <taxon>Spermatophyta</taxon>
        <taxon>Magnoliopsida</taxon>
        <taxon>eudicotyledons</taxon>
        <taxon>Gunneridae</taxon>
        <taxon>Pentapetalae</taxon>
        <taxon>rosids</taxon>
        <taxon>malvids</taxon>
        <taxon>Myrtales</taxon>
        <taxon>Myrtaceae</taxon>
        <taxon>Myrtoideae</taxon>
        <taxon>Eucalypteae</taxon>
        <taxon>Eucalyptus</taxon>
    </lineage>
</organism>
<dbReference type="Gene3D" id="3.40.50.300">
    <property type="entry name" value="P-loop containing nucleotide triphosphate hydrolases"/>
    <property type="match status" value="1"/>
</dbReference>
<dbReference type="Proteomes" id="UP001634007">
    <property type="component" value="Unassembled WGS sequence"/>
</dbReference>
<name>A0ABD3LBH9_EUCGL</name>
<keyword evidence="3" id="KW-1185">Reference proteome</keyword>
<comment type="caution">
    <text evidence="2">The sequence shown here is derived from an EMBL/GenBank/DDBJ whole genome shotgun (WGS) entry which is preliminary data.</text>
</comment>
<feature type="non-terminal residue" evidence="2">
    <location>
        <position position="58"/>
    </location>
</feature>
<evidence type="ECO:0000313" key="2">
    <source>
        <dbReference type="EMBL" id="KAL3749118.1"/>
    </source>
</evidence>
<dbReference type="SUPFAM" id="SSF52540">
    <property type="entry name" value="P-loop containing nucleoside triphosphate hydrolases"/>
    <property type="match status" value="1"/>
</dbReference>
<evidence type="ECO:0000313" key="3">
    <source>
        <dbReference type="Proteomes" id="UP001634007"/>
    </source>
</evidence>
<sequence length="58" mass="6381">FQKQNVRADMGSFGVTGNLALQPICILPGGWKSKVAFAKITFKKSHIVLLDEPSNHLE</sequence>
<keyword evidence="1" id="KW-0677">Repeat</keyword>
<dbReference type="EMBL" id="JBJKBG010000002">
    <property type="protein sequence ID" value="KAL3749118.1"/>
    <property type="molecule type" value="Genomic_DNA"/>
</dbReference>
<evidence type="ECO:0008006" key="4">
    <source>
        <dbReference type="Google" id="ProtNLM"/>
    </source>
</evidence>
<gene>
    <name evidence="2" type="ORF">ACJRO7_010244</name>
</gene>
<feature type="non-terminal residue" evidence="2">
    <location>
        <position position="1"/>
    </location>
</feature>
<reference evidence="2 3" key="1">
    <citation type="submission" date="2024-11" db="EMBL/GenBank/DDBJ databases">
        <title>Chromosome-level genome assembly of Eucalyptus globulus Labill. provides insights into its genome evolution.</title>
        <authorList>
            <person name="Li X."/>
        </authorList>
    </citation>
    <scope>NUCLEOTIDE SEQUENCE [LARGE SCALE GENOMIC DNA]</scope>
    <source>
        <strain evidence="2">CL2024</strain>
        <tissue evidence="2">Fresh tender leaves</tissue>
    </source>
</reference>
<protein>
    <recommendedName>
        <fullName evidence="4">ABC transporter domain-containing protein</fullName>
    </recommendedName>
</protein>
<accession>A0ABD3LBH9</accession>
<dbReference type="AlphaFoldDB" id="A0ABD3LBH9"/>
<proteinExistence type="predicted"/>
<dbReference type="PANTHER" id="PTHR19211:SF117">
    <property type="entry name" value="ATP-BINDING CASSETTE SUB-FAMILY F MEMBER 3"/>
    <property type="match status" value="1"/>
</dbReference>
<dbReference type="InterPro" id="IPR050611">
    <property type="entry name" value="ABCF"/>
</dbReference>
<dbReference type="InterPro" id="IPR027417">
    <property type="entry name" value="P-loop_NTPase"/>
</dbReference>
<evidence type="ECO:0000256" key="1">
    <source>
        <dbReference type="ARBA" id="ARBA00022737"/>
    </source>
</evidence>
<dbReference type="PANTHER" id="PTHR19211">
    <property type="entry name" value="ATP-BINDING TRANSPORT PROTEIN-RELATED"/>
    <property type="match status" value="1"/>
</dbReference>